<keyword evidence="1" id="KW-0808">Transferase</keyword>
<dbReference type="EMBL" id="LNQR01000117">
    <property type="protein sequence ID" value="KWT78303.1"/>
    <property type="molecule type" value="Genomic_DNA"/>
</dbReference>
<dbReference type="InterPro" id="IPR029044">
    <property type="entry name" value="Nucleotide-diphossugar_trans"/>
</dbReference>
<dbReference type="PANTHER" id="PTHR42866:SF1">
    <property type="entry name" value="SPORE COAT POLYSACCHARIDE BIOSYNTHESIS PROTEIN SPSF"/>
    <property type="match status" value="1"/>
</dbReference>
<comment type="caution">
    <text evidence="1">The sequence shown here is derived from an EMBL/GenBank/DDBJ whole genome shotgun (WGS) entry which is preliminary data.</text>
</comment>
<dbReference type="InterPro" id="IPR003329">
    <property type="entry name" value="Cytidylyl_trans"/>
</dbReference>
<accession>A0ABR5SD35</accession>
<protein>
    <submittedName>
        <fullName evidence="1">Acylneuraminate cytidylyltransferase</fullName>
        <ecNumber evidence="1">2.7.7.38</ecNumber>
    </submittedName>
</protein>
<organism evidence="1 2">
    <name type="scientific">Candidatus Magnetominusculus xianensis</name>
    <dbReference type="NCBI Taxonomy" id="1748249"/>
    <lineage>
        <taxon>Bacteria</taxon>
        <taxon>Pseudomonadati</taxon>
        <taxon>Nitrospirota</taxon>
        <taxon>Nitrospiria</taxon>
        <taxon>Nitrospirales</taxon>
        <taxon>Nitrospiraceae</taxon>
        <taxon>Candidatus Magnetominusculus</taxon>
    </lineage>
</organism>
<dbReference type="EC" id="2.7.7.38" evidence="1"/>
<reference evidence="1 2" key="1">
    <citation type="submission" date="2015-11" db="EMBL/GenBank/DDBJ databases">
        <authorList>
            <person name="Lin W."/>
        </authorList>
    </citation>
    <scope>NUCLEOTIDE SEQUENCE [LARGE SCALE GENOMIC DNA]</scope>
    <source>
        <strain evidence="1 2">HCH-1</strain>
    </source>
</reference>
<name>A0ABR5SD35_9BACT</name>
<dbReference type="PANTHER" id="PTHR42866">
    <property type="entry name" value="3-DEOXY-MANNO-OCTULOSONATE CYTIDYLYLTRANSFERASE"/>
    <property type="match status" value="1"/>
</dbReference>
<evidence type="ECO:0000313" key="2">
    <source>
        <dbReference type="Proteomes" id="UP000060487"/>
    </source>
</evidence>
<dbReference type="GO" id="GO:0008690">
    <property type="term" value="F:3-deoxy-manno-octulosonate cytidylyltransferase activity"/>
    <property type="evidence" value="ECO:0007669"/>
    <property type="project" value="UniProtKB-EC"/>
</dbReference>
<dbReference type="CDD" id="cd02518">
    <property type="entry name" value="GT2_SpsF"/>
    <property type="match status" value="1"/>
</dbReference>
<keyword evidence="1" id="KW-0548">Nucleotidyltransferase</keyword>
<dbReference type="SUPFAM" id="SSF53448">
    <property type="entry name" value="Nucleotide-diphospho-sugar transferases"/>
    <property type="match status" value="1"/>
</dbReference>
<dbReference type="Pfam" id="PF02348">
    <property type="entry name" value="CTP_transf_3"/>
    <property type="match status" value="1"/>
</dbReference>
<keyword evidence="2" id="KW-1185">Reference proteome</keyword>
<dbReference type="Proteomes" id="UP000060487">
    <property type="component" value="Unassembled WGS sequence"/>
</dbReference>
<gene>
    <name evidence="1" type="ORF">ASN18_2908</name>
</gene>
<evidence type="ECO:0000313" key="1">
    <source>
        <dbReference type="EMBL" id="KWT78303.1"/>
    </source>
</evidence>
<sequence>MKKAVIIQARMSSSRFPAKMMSVLAGVPLVRFVYERCLNSKEADIVAVATSNDPSDDKLYEYCRAEGIPVFRGSLDNVLERYVRAAEFYGADVVCRVCGDSPFADPALSDNMFNILDAEGVDYAAPVSGTYIAGLDSEVIRVSTLNMALRHAADSYELEHVTPYIKKNAGIFKIKLIDVNLRPNELSGLVLTVDYPGDLDICSRIAALLGQGYNFTSHDIFDALLYNKAILKMNRGL</sequence>
<dbReference type="RefSeq" id="WP_085053526.1">
    <property type="nucleotide sequence ID" value="NZ_LNQR01000117.1"/>
</dbReference>
<dbReference type="Gene3D" id="3.90.550.10">
    <property type="entry name" value="Spore Coat Polysaccharide Biosynthesis Protein SpsA, Chain A"/>
    <property type="match status" value="1"/>
</dbReference>
<proteinExistence type="predicted"/>